<proteinExistence type="predicted"/>
<feature type="compositionally biased region" description="Low complexity" evidence="1">
    <location>
        <begin position="1"/>
        <end position="26"/>
    </location>
</feature>
<name>A0A7J8F1K5_ROUAE</name>
<reference evidence="2 3" key="1">
    <citation type="journal article" date="2020" name="Nature">
        <title>Six reference-quality genomes reveal evolution of bat adaptations.</title>
        <authorList>
            <person name="Jebb D."/>
            <person name="Huang Z."/>
            <person name="Pippel M."/>
            <person name="Hughes G.M."/>
            <person name="Lavrichenko K."/>
            <person name="Devanna P."/>
            <person name="Winkler S."/>
            <person name="Jermiin L.S."/>
            <person name="Skirmuntt E.C."/>
            <person name="Katzourakis A."/>
            <person name="Burkitt-Gray L."/>
            <person name="Ray D.A."/>
            <person name="Sullivan K.A.M."/>
            <person name="Roscito J.G."/>
            <person name="Kirilenko B.M."/>
            <person name="Davalos L.M."/>
            <person name="Corthals A.P."/>
            <person name="Power M.L."/>
            <person name="Jones G."/>
            <person name="Ransome R.D."/>
            <person name="Dechmann D.K.N."/>
            <person name="Locatelli A.G."/>
            <person name="Puechmaille S.J."/>
            <person name="Fedrigo O."/>
            <person name="Jarvis E.D."/>
            <person name="Hiller M."/>
            <person name="Vernes S.C."/>
            <person name="Myers E.W."/>
            <person name="Teeling E.C."/>
        </authorList>
    </citation>
    <scope>NUCLEOTIDE SEQUENCE [LARGE SCALE GENOMIC DNA]</scope>
    <source>
        <strain evidence="2">MRouAeg1</strain>
        <tissue evidence="2">Muscle</tissue>
    </source>
</reference>
<evidence type="ECO:0000256" key="1">
    <source>
        <dbReference type="SAM" id="MobiDB-lite"/>
    </source>
</evidence>
<feature type="compositionally biased region" description="Basic residues" evidence="1">
    <location>
        <begin position="182"/>
        <end position="191"/>
    </location>
</feature>
<organism evidence="2 3">
    <name type="scientific">Rousettus aegyptiacus</name>
    <name type="common">Egyptian fruit bat</name>
    <name type="synonym">Pteropus aegyptiacus</name>
    <dbReference type="NCBI Taxonomy" id="9407"/>
    <lineage>
        <taxon>Eukaryota</taxon>
        <taxon>Metazoa</taxon>
        <taxon>Chordata</taxon>
        <taxon>Craniata</taxon>
        <taxon>Vertebrata</taxon>
        <taxon>Euteleostomi</taxon>
        <taxon>Mammalia</taxon>
        <taxon>Eutheria</taxon>
        <taxon>Laurasiatheria</taxon>
        <taxon>Chiroptera</taxon>
        <taxon>Yinpterochiroptera</taxon>
        <taxon>Pteropodoidea</taxon>
        <taxon>Pteropodidae</taxon>
        <taxon>Rousettinae</taxon>
        <taxon>Rousettus</taxon>
    </lineage>
</organism>
<evidence type="ECO:0000313" key="2">
    <source>
        <dbReference type="EMBL" id="KAF6441299.1"/>
    </source>
</evidence>
<dbReference type="AlphaFoldDB" id="A0A7J8F1K5"/>
<accession>A0A7J8F1K5</accession>
<dbReference type="Proteomes" id="UP000593571">
    <property type="component" value="Unassembled WGS sequence"/>
</dbReference>
<evidence type="ECO:0000313" key="3">
    <source>
        <dbReference type="Proteomes" id="UP000593571"/>
    </source>
</evidence>
<gene>
    <name evidence="2" type="ORF">HJG63_012439</name>
</gene>
<comment type="caution">
    <text evidence="2">The sequence shown here is derived from an EMBL/GenBank/DDBJ whole genome shotgun (WGS) entry which is preliminary data.</text>
</comment>
<protein>
    <submittedName>
        <fullName evidence="2">Uncharacterized protein</fullName>
    </submittedName>
</protein>
<sequence length="199" mass="20142">MPVAAEAGRAADGAAATTHGQAQCQGREGPHSWSALGVVGHLAQRRAGGPSLLRAALSTQLPSGTRASPHGAPAAPGVCVSVGTGLLEGVPPIPSPGPLADRQAWAEPRPFADPPPGLEAPWPRPPAQGPSTSDADGSAGHAGGCRWTAEETLVPGKEPPGLAGVTMERDRALCPRGLGPGRRQRAVLGRHARQEKGRP</sequence>
<keyword evidence="3" id="KW-1185">Reference proteome</keyword>
<feature type="region of interest" description="Disordered" evidence="1">
    <location>
        <begin position="91"/>
        <end position="199"/>
    </location>
</feature>
<feature type="region of interest" description="Disordered" evidence="1">
    <location>
        <begin position="1"/>
        <end position="30"/>
    </location>
</feature>
<dbReference type="EMBL" id="JACASE010000008">
    <property type="protein sequence ID" value="KAF6441299.1"/>
    <property type="molecule type" value="Genomic_DNA"/>
</dbReference>
<feature type="compositionally biased region" description="Pro residues" evidence="1">
    <location>
        <begin position="111"/>
        <end position="128"/>
    </location>
</feature>